<dbReference type="Pfam" id="PF00172">
    <property type="entry name" value="Zn_clus"/>
    <property type="match status" value="1"/>
</dbReference>
<dbReference type="PANTHER" id="PTHR46910:SF37">
    <property type="entry name" value="ZN(II)2CYS6 TRANSCRIPTION FACTOR (EUROFUNG)"/>
    <property type="match status" value="1"/>
</dbReference>
<dbReference type="CDD" id="cd12148">
    <property type="entry name" value="fungal_TF_MHR"/>
    <property type="match status" value="1"/>
</dbReference>
<feature type="region of interest" description="Disordered" evidence="7">
    <location>
        <begin position="57"/>
        <end position="81"/>
    </location>
</feature>
<proteinExistence type="predicted"/>
<reference evidence="10" key="1">
    <citation type="journal article" date="2017" name="Genome Biol.">
        <title>Comparative genomics reveals high biological diversity and specific adaptations in the industrially and medically important fungal genus Aspergillus.</title>
        <authorList>
            <person name="de Vries R.P."/>
            <person name="Riley R."/>
            <person name="Wiebenga A."/>
            <person name="Aguilar-Osorio G."/>
            <person name="Amillis S."/>
            <person name="Uchima C.A."/>
            <person name="Anderluh G."/>
            <person name="Asadollahi M."/>
            <person name="Askin M."/>
            <person name="Barry K."/>
            <person name="Battaglia E."/>
            <person name="Bayram O."/>
            <person name="Benocci T."/>
            <person name="Braus-Stromeyer S.A."/>
            <person name="Caldana C."/>
            <person name="Canovas D."/>
            <person name="Cerqueira G.C."/>
            <person name="Chen F."/>
            <person name="Chen W."/>
            <person name="Choi C."/>
            <person name="Clum A."/>
            <person name="Dos Santos R.A."/>
            <person name="Damasio A.R."/>
            <person name="Diallinas G."/>
            <person name="Emri T."/>
            <person name="Fekete E."/>
            <person name="Flipphi M."/>
            <person name="Freyberg S."/>
            <person name="Gallo A."/>
            <person name="Gournas C."/>
            <person name="Habgood R."/>
            <person name="Hainaut M."/>
            <person name="Harispe M.L."/>
            <person name="Henrissat B."/>
            <person name="Hilden K.S."/>
            <person name="Hope R."/>
            <person name="Hossain A."/>
            <person name="Karabika E."/>
            <person name="Karaffa L."/>
            <person name="Karanyi Z."/>
            <person name="Krasevec N."/>
            <person name="Kuo A."/>
            <person name="Kusch H."/>
            <person name="LaButti K."/>
            <person name="Lagendijk E.L."/>
            <person name="Lapidus A."/>
            <person name="Levasseur A."/>
            <person name="Lindquist E."/>
            <person name="Lipzen A."/>
            <person name="Logrieco A.F."/>
            <person name="MacCabe A."/>
            <person name="Maekelae M.R."/>
            <person name="Malavazi I."/>
            <person name="Melin P."/>
            <person name="Meyer V."/>
            <person name="Mielnichuk N."/>
            <person name="Miskei M."/>
            <person name="Molnar A.P."/>
            <person name="Mule G."/>
            <person name="Ngan C.Y."/>
            <person name="Orejas M."/>
            <person name="Orosz E."/>
            <person name="Ouedraogo J.P."/>
            <person name="Overkamp K.M."/>
            <person name="Park H.-S."/>
            <person name="Perrone G."/>
            <person name="Piumi F."/>
            <person name="Punt P.J."/>
            <person name="Ram A.F."/>
            <person name="Ramon A."/>
            <person name="Rauscher S."/>
            <person name="Record E."/>
            <person name="Riano-Pachon D.M."/>
            <person name="Robert V."/>
            <person name="Roehrig J."/>
            <person name="Ruller R."/>
            <person name="Salamov A."/>
            <person name="Salih N.S."/>
            <person name="Samson R.A."/>
            <person name="Sandor E."/>
            <person name="Sanguinetti M."/>
            <person name="Schuetze T."/>
            <person name="Sepcic K."/>
            <person name="Shelest E."/>
            <person name="Sherlock G."/>
            <person name="Sophianopoulou V."/>
            <person name="Squina F.M."/>
            <person name="Sun H."/>
            <person name="Susca A."/>
            <person name="Todd R.B."/>
            <person name="Tsang A."/>
            <person name="Unkles S.E."/>
            <person name="van de Wiele N."/>
            <person name="van Rossen-Uffink D."/>
            <person name="Oliveira J.V."/>
            <person name="Vesth T.C."/>
            <person name="Visser J."/>
            <person name="Yu J.-H."/>
            <person name="Zhou M."/>
            <person name="Andersen M.R."/>
            <person name="Archer D.B."/>
            <person name="Baker S.E."/>
            <person name="Benoit I."/>
            <person name="Brakhage A.A."/>
            <person name="Braus G.H."/>
            <person name="Fischer R."/>
            <person name="Frisvad J.C."/>
            <person name="Goldman G.H."/>
            <person name="Houbraken J."/>
            <person name="Oakley B."/>
            <person name="Pocsi I."/>
            <person name="Scazzocchio C."/>
            <person name="Seiboth B."/>
            <person name="vanKuyk P.A."/>
            <person name="Wortman J."/>
            <person name="Dyer P.S."/>
            <person name="Grigoriev I.V."/>
        </authorList>
    </citation>
    <scope>NUCLEOTIDE SEQUENCE [LARGE SCALE GENOMIC DNA]</scope>
    <source>
        <strain evidence="10">CBS 101740 / IMI 381727 / IBT 21946</strain>
    </source>
</reference>
<name>A0A1L9U9V1_ASPBC</name>
<evidence type="ECO:0000256" key="7">
    <source>
        <dbReference type="SAM" id="MobiDB-lite"/>
    </source>
</evidence>
<evidence type="ECO:0000256" key="6">
    <source>
        <dbReference type="ARBA" id="ARBA00023242"/>
    </source>
</evidence>
<comment type="subcellular location">
    <subcellularLocation>
        <location evidence="1">Nucleus</location>
    </subcellularLocation>
</comment>
<evidence type="ECO:0000313" key="10">
    <source>
        <dbReference type="Proteomes" id="UP000184499"/>
    </source>
</evidence>
<dbReference type="VEuPathDB" id="FungiDB:ASPBRDRAFT_132730"/>
<accession>A0A1L9U9V1</accession>
<sequence>MQARVPEASPTPEGDRYVPLRRTARACDSCHRRKIQCDTSVPCNWCRHHNLDCTFDRPAGGTKRKKTTQPANPRRPHQEDLEDRVRKLEELLTRSISTTQHPRNCLSLLEIGHLDNAQSRSLTEPRSSTEPFIQTEAPAASSGLLFGKIHFAGHYVGEIRSYSGIPCFSQSGHDWVRSCTGEPGTFEDVWSHKYPNQVPHLMTPHPQNGYNHSVTPDLPDRSLVEQYVSHFFTSGERMVFPVVDEVLFRDTVDLAYRPCQGPPPVEYSRARACIFAFLAFIAELDPSPSLPQVDPTVYAAKAQSLLPYILHDVSITTLQTMVMQAIYRTFTGELQLANQFHSMACRVMFMLGGETGETVNAFRESSQDPQDRKWRSQRMLRRLFWLCYGFDKEICFRSGQPPVIHDEYCDLTLPPNYTEIQYPSTDSSPIRYDDMTIPIFPGDLRLAMLKAKTYRTLYSTQALRKSDAELLQNIRELDDELEQWRLNVPPGHRPTLGAPLEQYPAAVFRMQPIVIRLEYHYMMCTIHRASGRCDAWSQQWRSCKPGMMEGVNSSMLLAVEASRSSLHFLRSVIGAVRPEAFWMIIFYPMSAILTIFCSILANPLDPYVEEDLHLLTVVPDLVRDVRRRRTSEVEIAHMQTVTNFVAELIRLGHCAIEKARRQSQLIQP</sequence>
<dbReference type="Gene3D" id="4.10.240.10">
    <property type="entry name" value="Zn(2)-C6 fungal-type DNA-binding domain"/>
    <property type="match status" value="1"/>
</dbReference>
<dbReference type="InterPro" id="IPR050987">
    <property type="entry name" value="AtrR-like"/>
</dbReference>
<protein>
    <recommendedName>
        <fullName evidence="8">Zn(2)-C6 fungal-type domain-containing protein</fullName>
    </recommendedName>
</protein>
<keyword evidence="10" id="KW-1185">Reference proteome</keyword>
<dbReference type="SMART" id="SM00906">
    <property type="entry name" value="Fungal_trans"/>
    <property type="match status" value="1"/>
</dbReference>
<dbReference type="EMBL" id="KV878690">
    <property type="protein sequence ID" value="OJJ68418.1"/>
    <property type="molecule type" value="Genomic_DNA"/>
</dbReference>
<evidence type="ECO:0000256" key="1">
    <source>
        <dbReference type="ARBA" id="ARBA00004123"/>
    </source>
</evidence>
<dbReference type="SUPFAM" id="SSF57701">
    <property type="entry name" value="Zn2/Cys6 DNA-binding domain"/>
    <property type="match status" value="1"/>
</dbReference>
<dbReference type="AlphaFoldDB" id="A0A1L9U9V1"/>
<dbReference type="RefSeq" id="XP_067475667.1">
    <property type="nucleotide sequence ID" value="XM_067618468.1"/>
</dbReference>
<dbReference type="InterPro" id="IPR007219">
    <property type="entry name" value="XnlR_reg_dom"/>
</dbReference>
<dbReference type="PROSITE" id="PS00463">
    <property type="entry name" value="ZN2_CY6_FUNGAL_1"/>
    <property type="match status" value="1"/>
</dbReference>
<dbReference type="GO" id="GO:0008270">
    <property type="term" value="F:zinc ion binding"/>
    <property type="evidence" value="ECO:0007669"/>
    <property type="project" value="InterPro"/>
</dbReference>
<keyword evidence="2" id="KW-0479">Metal-binding</keyword>
<dbReference type="GO" id="GO:0000981">
    <property type="term" value="F:DNA-binding transcription factor activity, RNA polymerase II-specific"/>
    <property type="evidence" value="ECO:0007669"/>
    <property type="project" value="InterPro"/>
</dbReference>
<dbReference type="GO" id="GO:0003677">
    <property type="term" value="F:DNA binding"/>
    <property type="evidence" value="ECO:0007669"/>
    <property type="project" value="UniProtKB-KW"/>
</dbReference>
<keyword evidence="3" id="KW-0805">Transcription regulation</keyword>
<evidence type="ECO:0000256" key="5">
    <source>
        <dbReference type="ARBA" id="ARBA00023163"/>
    </source>
</evidence>
<evidence type="ECO:0000313" key="9">
    <source>
        <dbReference type="EMBL" id="OJJ68418.1"/>
    </source>
</evidence>
<dbReference type="GeneID" id="93570956"/>
<organism evidence="9 10">
    <name type="scientific">Aspergillus brasiliensis (strain CBS 101740 / IMI 381727 / IBT 21946)</name>
    <dbReference type="NCBI Taxonomy" id="767769"/>
    <lineage>
        <taxon>Eukaryota</taxon>
        <taxon>Fungi</taxon>
        <taxon>Dikarya</taxon>
        <taxon>Ascomycota</taxon>
        <taxon>Pezizomycotina</taxon>
        <taxon>Eurotiomycetes</taxon>
        <taxon>Eurotiomycetidae</taxon>
        <taxon>Eurotiales</taxon>
        <taxon>Aspergillaceae</taxon>
        <taxon>Aspergillus</taxon>
        <taxon>Aspergillus subgen. Circumdati</taxon>
    </lineage>
</organism>
<dbReference type="Proteomes" id="UP000184499">
    <property type="component" value="Unassembled WGS sequence"/>
</dbReference>
<dbReference type="InterPro" id="IPR036864">
    <property type="entry name" value="Zn2-C6_fun-type_DNA-bd_sf"/>
</dbReference>
<evidence type="ECO:0000256" key="3">
    <source>
        <dbReference type="ARBA" id="ARBA00023015"/>
    </source>
</evidence>
<gene>
    <name evidence="9" type="ORF">ASPBRDRAFT_132730</name>
</gene>
<keyword evidence="5" id="KW-0804">Transcription</keyword>
<dbReference type="GO" id="GO:0009893">
    <property type="term" value="P:positive regulation of metabolic process"/>
    <property type="evidence" value="ECO:0007669"/>
    <property type="project" value="UniProtKB-ARBA"/>
</dbReference>
<feature type="domain" description="Zn(2)-C6 fungal-type" evidence="8">
    <location>
        <begin position="26"/>
        <end position="55"/>
    </location>
</feature>
<dbReference type="CDD" id="cd00067">
    <property type="entry name" value="GAL4"/>
    <property type="match status" value="1"/>
</dbReference>
<dbReference type="OrthoDB" id="4116913at2759"/>
<dbReference type="SMART" id="SM00066">
    <property type="entry name" value="GAL4"/>
    <property type="match status" value="1"/>
</dbReference>
<dbReference type="GO" id="GO:0005634">
    <property type="term" value="C:nucleus"/>
    <property type="evidence" value="ECO:0007669"/>
    <property type="project" value="UniProtKB-SubCell"/>
</dbReference>
<dbReference type="InterPro" id="IPR001138">
    <property type="entry name" value="Zn2Cys6_DnaBD"/>
</dbReference>
<dbReference type="PANTHER" id="PTHR46910">
    <property type="entry name" value="TRANSCRIPTION FACTOR PDR1"/>
    <property type="match status" value="1"/>
</dbReference>
<keyword evidence="4" id="KW-0238">DNA-binding</keyword>
<dbReference type="Pfam" id="PF04082">
    <property type="entry name" value="Fungal_trans"/>
    <property type="match status" value="1"/>
</dbReference>
<dbReference type="STRING" id="767769.A0A1L9U9V1"/>
<keyword evidence="6" id="KW-0539">Nucleus</keyword>
<dbReference type="PROSITE" id="PS50048">
    <property type="entry name" value="ZN2_CY6_FUNGAL_2"/>
    <property type="match status" value="1"/>
</dbReference>
<evidence type="ECO:0000256" key="4">
    <source>
        <dbReference type="ARBA" id="ARBA00023125"/>
    </source>
</evidence>
<evidence type="ECO:0000256" key="2">
    <source>
        <dbReference type="ARBA" id="ARBA00022723"/>
    </source>
</evidence>
<evidence type="ECO:0000259" key="8">
    <source>
        <dbReference type="PROSITE" id="PS50048"/>
    </source>
</evidence>
<dbReference type="OMA" id="KIHFAGH"/>
<dbReference type="GO" id="GO:0006351">
    <property type="term" value="P:DNA-templated transcription"/>
    <property type="evidence" value="ECO:0007669"/>
    <property type="project" value="InterPro"/>
</dbReference>